<dbReference type="Proteomes" id="UP001595755">
    <property type="component" value="Unassembled WGS sequence"/>
</dbReference>
<protein>
    <submittedName>
        <fullName evidence="3">Carbon-nitrogen hydrolase family protein</fullName>
    </submittedName>
</protein>
<gene>
    <name evidence="3" type="ORF">ACFO1S_24510</name>
</gene>
<dbReference type="PANTHER" id="PTHR43674:SF16">
    <property type="entry name" value="CARBON-NITROGEN FAMILY, PUTATIVE (AFU_ORTHOLOGUE AFUA_5G02350)-RELATED"/>
    <property type="match status" value="1"/>
</dbReference>
<dbReference type="InterPro" id="IPR003010">
    <property type="entry name" value="C-N_Hydrolase"/>
</dbReference>
<organism evidence="3 4">
    <name type="scientific">Cohnella boryungensis</name>
    <dbReference type="NCBI Taxonomy" id="768479"/>
    <lineage>
        <taxon>Bacteria</taxon>
        <taxon>Bacillati</taxon>
        <taxon>Bacillota</taxon>
        <taxon>Bacilli</taxon>
        <taxon>Bacillales</taxon>
        <taxon>Paenibacillaceae</taxon>
        <taxon>Cohnella</taxon>
    </lineage>
</organism>
<reference evidence="4" key="1">
    <citation type="journal article" date="2019" name="Int. J. Syst. Evol. Microbiol.">
        <title>The Global Catalogue of Microorganisms (GCM) 10K type strain sequencing project: providing services to taxonomists for standard genome sequencing and annotation.</title>
        <authorList>
            <consortium name="The Broad Institute Genomics Platform"/>
            <consortium name="The Broad Institute Genome Sequencing Center for Infectious Disease"/>
            <person name="Wu L."/>
            <person name="Ma J."/>
        </authorList>
    </citation>
    <scope>NUCLEOTIDE SEQUENCE [LARGE SCALE GENOMIC DNA]</scope>
    <source>
        <strain evidence="4">CGMCC 4.1641</strain>
    </source>
</reference>
<keyword evidence="4" id="KW-1185">Reference proteome</keyword>
<dbReference type="InterPro" id="IPR036526">
    <property type="entry name" value="C-N_Hydrolase_sf"/>
</dbReference>
<dbReference type="Pfam" id="PF00795">
    <property type="entry name" value="CN_hydrolase"/>
    <property type="match status" value="1"/>
</dbReference>
<comment type="caution">
    <text evidence="3">The sequence shown here is derived from an EMBL/GenBank/DDBJ whole genome shotgun (WGS) entry which is preliminary data.</text>
</comment>
<accession>A0ABV8SHY1</accession>
<feature type="domain" description="CN hydrolase" evidence="2">
    <location>
        <begin position="4"/>
        <end position="246"/>
    </location>
</feature>
<evidence type="ECO:0000313" key="3">
    <source>
        <dbReference type="EMBL" id="MFC4306587.1"/>
    </source>
</evidence>
<evidence type="ECO:0000256" key="1">
    <source>
        <dbReference type="ARBA" id="ARBA00022801"/>
    </source>
</evidence>
<dbReference type="InterPro" id="IPR050345">
    <property type="entry name" value="Aliph_Amidase/BUP"/>
</dbReference>
<dbReference type="RefSeq" id="WP_204602450.1">
    <property type="nucleotide sequence ID" value="NZ_JBHSED010000065.1"/>
</dbReference>
<dbReference type="PANTHER" id="PTHR43674">
    <property type="entry name" value="NITRILASE C965.09-RELATED"/>
    <property type="match status" value="1"/>
</dbReference>
<dbReference type="SUPFAM" id="SSF56317">
    <property type="entry name" value="Carbon-nitrogen hydrolase"/>
    <property type="match status" value="1"/>
</dbReference>
<dbReference type="Gene3D" id="3.60.110.10">
    <property type="entry name" value="Carbon-nitrogen hydrolase"/>
    <property type="match status" value="1"/>
</dbReference>
<dbReference type="GO" id="GO:0016787">
    <property type="term" value="F:hydrolase activity"/>
    <property type="evidence" value="ECO:0007669"/>
    <property type="project" value="UniProtKB-KW"/>
</dbReference>
<name>A0ABV8SHY1_9BACL</name>
<keyword evidence="1 3" id="KW-0378">Hydrolase</keyword>
<dbReference type="PROSITE" id="PS50263">
    <property type="entry name" value="CN_HYDROLASE"/>
    <property type="match status" value="1"/>
</dbReference>
<sequence length="272" mass="29723">MRPVKLALVQFESAVADVAANVEKGLRYIRDAAAQKADLIVFPELFLTGCDTDSIGKEYFELAQSIDGPAVSAFAEAARLHSINIAVPLPLKQAGNMLPTNSVVILDREGLVAGVYSKVHLWEGEQDYFSPGDGYIVLEMDFGKLGLLICYDAGFPEAARAVAMQGAELIIVPAAFSTELQYRWDIYFQARALENTCFVAAVNGSGAIGQLHLYGNNRVADPSGKIVLEGGLHQEEMQLCVIDLDEIARYPHPYFKDLRMDTYSSTYGLPHA</sequence>
<proteinExistence type="predicted"/>
<dbReference type="EMBL" id="JBHSED010000065">
    <property type="protein sequence ID" value="MFC4306587.1"/>
    <property type="molecule type" value="Genomic_DNA"/>
</dbReference>
<evidence type="ECO:0000259" key="2">
    <source>
        <dbReference type="PROSITE" id="PS50263"/>
    </source>
</evidence>
<evidence type="ECO:0000313" key="4">
    <source>
        <dbReference type="Proteomes" id="UP001595755"/>
    </source>
</evidence>